<dbReference type="AlphaFoldDB" id="A0AAF0C4L3"/>
<keyword evidence="2" id="KW-1185">Reference proteome</keyword>
<proteinExistence type="predicted"/>
<dbReference type="KEGG" id="tact:SG35_005465"/>
<dbReference type="Proteomes" id="UP000032568">
    <property type="component" value="Chromosome"/>
</dbReference>
<evidence type="ECO:0000313" key="2">
    <source>
        <dbReference type="Proteomes" id="UP000032568"/>
    </source>
</evidence>
<reference evidence="1 2" key="2">
    <citation type="journal article" date="2022" name="Mar. Drugs">
        <title>Bioassay-Guided Fractionation Leads to the Detection of Cholic Acid Generated by the Rare Thalassomonas sp.</title>
        <authorList>
            <person name="Pheiffer F."/>
            <person name="Schneider Y.K."/>
            <person name="Hansen E.H."/>
            <person name="Andersen J.H."/>
            <person name="Isaksson J."/>
            <person name="Busche T."/>
            <person name="R C."/>
            <person name="Kalinowski J."/>
            <person name="Zyl L.V."/>
            <person name="Trindade M."/>
        </authorList>
    </citation>
    <scope>NUCLEOTIDE SEQUENCE [LARGE SCALE GENOMIC DNA]</scope>
    <source>
        <strain evidence="1 2">A5K-106</strain>
    </source>
</reference>
<dbReference type="RefSeq" id="WP_044833628.1">
    <property type="nucleotide sequence ID" value="NZ_CP059735.1"/>
</dbReference>
<name>A0AAF0C4L3_9GAMM</name>
<organism evidence="1 2">
    <name type="scientific">Thalassomonas actiniarum</name>
    <dbReference type="NCBI Taxonomy" id="485447"/>
    <lineage>
        <taxon>Bacteria</taxon>
        <taxon>Pseudomonadati</taxon>
        <taxon>Pseudomonadota</taxon>
        <taxon>Gammaproteobacteria</taxon>
        <taxon>Alteromonadales</taxon>
        <taxon>Colwelliaceae</taxon>
        <taxon>Thalassomonas</taxon>
    </lineage>
</organism>
<protein>
    <recommendedName>
        <fullName evidence="3">Lipoprotein</fullName>
    </recommendedName>
</protein>
<evidence type="ECO:0000313" key="1">
    <source>
        <dbReference type="EMBL" id="WDE00104.1"/>
    </source>
</evidence>
<dbReference type="PROSITE" id="PS51257">
    <property type="entry name" value="PROKAR_LIPOPROTEIN"/>
    <property type="match status" value="1"/>
</dbReference>
<gene>
    <name evidence="1" type="ORF">SG35_005465</name>
</gene>
<dbReference type="EMBL" id="CP059735">
    <property type="protein sequence ID" value="WDE00104.1"/>
    <property type="molecule type" value="Genomic_DNA"/>
</dbReference>
<accession>A0AAF0C4L3</accession>
<evidence type="ECO:0008006" key="3">
    <source>
        <dbReference type="Google" id="ProtNLM"/>
    </source>
</evidence>
<sequence length="182" mass="19956">MGKFGIVGILVCLSVLVGGCSSIPLSTMVQFSTFDESDFLEIDPNHIRAKVQLEQGFALSTDKSKLEIGIETLNGYSNYLFPLQELAVKMIEPKNTFFFTPEPVIEYQLTLTPQAVAAFLALQQEIKAKKPESYSLSVGTHLGERPENAESVTMSVLLKLGENNDYFTLVDNAALALDNTGE</sequence>
<reference evidence="1 2" key="1">
    <citation type="journal article" date="2015" name="Genome Announc.">
        <title>Draft Genome Sequences of Marine Isolates of Thalassomonas viridans and Thalassomonas actiniarum.</title>
        <authorList>
            <person name="Olonade I."/>
            <person name="van Zyl L.J."/>
            <person name="Trindade M."/>
        </authorList>
    </citation>
    <scope>NUCLEOTIDE SEQUENCE [LARGE SCALE GENOMIC DNA]</scope>
    <source>
        <strain evidence="1 2">A5K-106</strain>
    </source>
</reference>